<dbReference type="EMBL" id="FNBE01000002">
    <property type="protein sequence ID" value="SDE82548.1"/>
    <property type="molecule type" value="Genomic_DNA"/>
</dbReference>
<dbReference type="PRINTS" id="PR00368">
    <property type="entry name" value="FADPNR"/>
</dbReference>
<dbReference type="Pfam" id="PF07992">
    <property type="entry name" value="Pyr_redox_2"/>
    <property type="match status" value="1"/>
</dbReference>
<evidence type="ECO:0000256" key="2">
    <source>
        <dbReference type="ARBA" id="ARBA00022630"/>
    </source>
</evidence>
<dbReference type="Proteomes" id="UP000198967">
    <property type="component" value="Unassembled WGS sequence"/>
</dbReference>
<protein>
    <submittedName>
        <fullName evidence="7">3-phenylpropionate/trans-cinnamate dioxygenase ferredoxin reductase subunit</fullName>
    </submittedName>
</protein>
<keyword evidence="4" id="KW-0560">Oxidoreductase</keyword>
<keyword evidence="2" id="KW-0285">Flavoprotein</keyword>
<feature type="domain" description="Reductase C-terminal" evidence="6">
    <location>
        <begin position="319"/>
        <end position="402"/>
    </location>
</feature>
<keyword evidence="8" id="KW-1185">Reference proteome</keyword>
<evidence type="ECO:0000313" key="8">
    <source>
        <dbReference type="Proteomes" id="UP000198967"/>
    </source>
</evidence>
<evidence type="ECO:0000256" key="4">
    <source>
        <dbReference type="ARBA" id="ARBA00023002"/>
    </source>
</evidence>
<dbReference type="GO" id="GO:0051213">
    <property type="term" value="F:dioxygenase activity"/>
    <property type="evidence" value="ECO:0007669"/>
    <property type="project" value="UniProtKB-KW"/>
</dbReference>
<keyword evidence="7" id="KW-0223">Dioxygenase</keyword>
<dbReference type="Gene3D" id="3.50.50.60">
    <property type="entry name" value="FAD/NAD(P)-binding domain"/>
    <property type="match status" value="2"/>
</dbReference>
<dbReference type="GO" id="GO:0005737">
    <property type="term" value="C:cytoplasm"/>
    <property type="evidence" value="ECO:0007669"/>
    <property type="project" value="TreeGrafter"/>
</dbReference>
<dbReference type="SUPFAM" id="SSF51905">
    <property type="entry name" value="FAD/NAD(P)-binding domain"/>
    <property type="match status" value="1"/>
</dbReference>
<dbReference type="InterPro" id="IPR050446">
    <property type="entry name" value="FAD-oxidoreductase/Apoptosis"/>
</dbReference>
<feature type="domain" description="FAD/NAD(P)-binding" evidence="5">
    <location>
        <begin position="8"/>
        <end position="300"/>
    </location>
</feature>
<dbReference type="Gene3D" id="3.30.390.30">
    <property type="match status" value="1"/>
</dbReference>
<evidence type="ECO:0000259" key="5">
    <source>
        <dbReference type="Pfam" id="PF07992"/>
    </source>
</evidence>
<accession>A0A1G7G340</accession>
<dbReference type="STRING" id="366584.SAMN05216377_102196"/>
<organism evidence="7 8">
    <name type="scientific">Pseudonocardia oroxyli</name>
    <dbReference type="NCBI Taxonomy" id="366584"/>
    <lineage>
        <taxon>Bacteria</taxon>
        <taxon>Bacillati</taxon>
        <taxon>Actinomycetota</taxon>
        <taxon>Actinomycetes</taxon>
        <taxon>Pseudonocardiales</taxon>
        <taxon>Pseudonocardiaceae</taxon>
        <taxon>Pseudonocardia</taxon>
    </lineage>
</organism>
<keyword evidence="3" id="KW-0274">FAD</keyword>
<proteinExistence type="predicted"/>
<dbReference type="InterPro" id="IPR028202">
    <property type="entry name" value="Reductase_C"/>
</dbReference>
<evidence type="ECO:0000256" key="3">
    <source>
        <dbReference type="ARBA" id="ARBA00022827"/>
    </source>
</evidence>
<name>A0A1G7G340_PSEOR</name>
<dbReference type="AlphaFoldDB" id="A0A1G7G340"/>
<comment type="cofactor">
    <cofactor evidence="1">
        <name>FAD</name>
        <dbReference type="ChEBI" id="CHEBI:57692"/>
    </cofactor>
</comment>
<dbReference type="OrthoDB" id="4475657at2"/>
<dbReference type="GO" id="GO:0016651">
    <property type="term" value="F:oxidoreductase activity, acting on NAD(P)H"/>
    <property type="evidence" value="ECO:0007669"/>
    <property type="project" value="TreeGrafter"/>
</dbReference>
<gene>
    <name evidence="7" type="ORF">SAMN05216377_102196</name>
</gene>
<evidence type="ECO:0000259" key="6">
    <source>
        <dbReference type="Pfam" id="PF14759"/>
    </source>
</evidence>
<evidence type="ECO:0000256" key="1">
    <source>
        <dbReference type="ARBA" id="ARBA00001974"/>
    </source>
</evidence>
<dbReference type="Pfam" id="PF14759">
    <property type="entry name" value="Reductase_C"/>
    <property type="match status" value="1"/>
</dbReference>
<dbReference type="InterPro" id="IPR036188">
    <property type="entry name" value="FAD/NAD-bd_sf"/>
</dbReference>
<dbReference type="PRINTS" id="PR00469">
    <property type="entry name" value="PNDRDTASEII"/>
</dbReference>
<sequence>MSDLPRSLVTVGAGQAAVSAVRLLRRRGFDGPVTVLSDEPHAPYQRPPLSKEYLRGETDVAELTLLDDAWCAANAVDLRLGVRAERVAAGRVELVGGGVVTADAVLLTTGARARRLPGVDGDRVIHLRTLDDAARLRDLLPAAERIAVVGGGLIGSEIAATAREHGVAVTVLEAGLLPMIGRIGREMAEVYADLHRGHGVDLRCGQEIAAVEQTASGVLVHTAAGRVEADLVVVAVGAVPNDEIARASGLAVDPVRGGIAVDDACRTALPGVFAAGDVAARRVGDGFVRHEHVDNATTQGTAVAKAMVGRPVGAPEAPWFWSDQYGLGLQVVGAPRPGAEVVVRGNVAERDFTAFYLADGCVHAAFAMDRGGDVPAARQLISLGLPVPTAALADDDTDLFDLLDTISA</sequence>
<evidence type="ECO:0000313" key="7">
    <source>
        <dbReference type="EMBL" id="SDE82548.1"/>
    </source>
</evidence>
<dbReference type="RefSeq" id="WP_093076608.1">
    <property type="nucleotide sequence ID" value="NZ_FNBE01000002.1"/>
</dbReference>
<reference evidence="7 8" key="1">
    <citation type="submission" date="2016-10" db="EMBL/GenBank/DDBJ databases">
        <authorList>
            <person name="de Groot N.N."/>
        </authorList>
    </citation>
    <scope>NUCLEOTIDE SEQUENCE [LARGE SCALE GENOMIC DNA]</scope>
    <source>
        <strain evidence="7 8">CGMCC 4.3143</strain>
    </source>
</reference>
<dbReference type="SUPFAM" id="SSF55424">
    <property type="entry name" value="FAD/NAD-linked reductases, dimerisation (C-terminal) domain"/>
    <property type="match status" value="1"/>
</dbReference>
<dbReference type="InterPro" id="IPR016156">
    <property type="entry name" value="FAD/NAD-linked_Rdtase_dimer_sf"/>
</dbReference>
<dbReference type="PANTHER" id="PTHR43557">
    <property type="entry name" value="APOPTOSIS-INDUCING FACTOR 1"/>
    <property type="match status" value="1"/>
</dbReference>
<dbReference type="InterPro" id="IPR023753">
    <property type="entry name" value="FAD/NAD-binding_dom"/>
</dbReference>
<dbReference type="PANTHER" id="PTHR43557:SF2">
    <property type="entry name" value="RIESKE DOMAIN-CONTAINING PROTEIN-RELATED"/>
    <property type="match status" value="1"/>
</dbReference>